<dbReference type="InterPro" id="IPR017911">
    <property type="entry name" value="MacB-like_ATP-bd"/>
</dbReference>
<dbReference type="PANTHER" id="PTHR42798:SF4">
    <property type="entry name" value="ABC TRANSPORTER DOMAIN-CONTAINING PROTEIN"/>
    <property type="match status" value="1"/>
</dbReference>
<dbReference type="PROSITE" id="PS50893">
    <property type="entry name" value="ABC_TRANSPORTER_2"/>
    <property type="match status" value="1"/>
</dbReference>
<evidence type="ECO:0000256" key="2">
    <source>
        <dbReference type="ARBA" id="ARBA00022448"/>
    </source>
</evidence>
<keyword evidence="4" id="KW-0067">ATP-binding</keyword>
<dbReference type="AlphaFoldDB" id="A0A1Y4QIE0"/>
<organism evidence="6 7">
    <name type="scientific">Thomasclavelia spiroformis</name>
    <dbReference type="NCBI Taxonomy" id="29348"/>
    <lineage>
        <taxon>Bacteria</taxon>
        <taxon>Bacillati</taxon>
        <taxon>Bacillota</taxon>
        <taxon>Erysipelotrichia</taxon>
        <taxon>Erysipelotrichales</taxon>
        <taxon>Coprobacillaceae</taxon>
        <taxon>Thomasclavelia</taxon>
    </lineage>
</organism>
<dbReference type="GO" id="GO:0005524">
    <property type="term" value="F:ATP binding"/>
    <property type="evidence" value="ECO:0007669"/>
    <property type="project" value="UniProtKB-KW"/>
</dbReference>
<keyword evidence="2" id="KW-0813">Transport</keyword>
<evidence type="ECO:0000259" key="5">
    <source>
        <dbReference type="PROSITE" id="PS50893"/>
    </source>
</evidence>
<dbReference type="EMBL" id="NFLB01000012">
    <property type="protein sequence ID" value="OUQ04342.1"/>
    <property type="molecule type" value="Genomic_DNA"/>
</dbReference>
<dbReference type="SUPFAM" id="SSF52540">
    <property type="entry name" value="P-loop containing nucleoside triphosphate hydrolases"/>
    <property type="match status" value="1"/>
</dbReference>
<sequence>MSIVKLKNISKSYYQHNVFHDFNLEIDEGEFIIISGKSGSGKSTLCNIIGLLDKPDQGKVFIKDQEIDYKDSKIAKLLSKNISYLFQNFALIDNKTVGYNLELVYPSKKERKNNRKLIEEKLAEVGMEGTYDKYIYECSGGQQQRVAIARLLLKQGDIIICDEPTGSLDEENKMLVMNLICDLHKKGKTIIMVTHDKTLYSYAKRVIMI</sequence>
<evidence type="ECO:0000256" key="1">
    <source>
        <dbReference type="ARBA" id="ARBA00005417"/>
    </source>
</evidence>
<dbReference type="InterPro" id="IPR003439">
    <property type="entry name" value="ABC_transporter-like_ATP-bd"/>
</dbReference>
<dbReference type="Gene3D" id="3.40.50.300">
    <property type="entry name" value="P-loop containing nucleotide triphosphate hydrolases"/>
    <property type="match status" value="1"/>
</dbReference>
<reference evidence="7" key="1">
    <citation type="submission" date="2017-04" db="EMBL/GenBank/DDBJ databases">
        <title>Function of individual gut microbiota members based on whole genome sequencing of pure cultures obtained from chicken caecum.</title>
        <authorList>
            <person name="Medvecky M."/>
            <person name="Cejkova D."/>
            <person name="Polansky O."/>
            <person name="Karasova D."/>
            <person name="Kubasova T."/>
            <person name="Cizek A."/>
            <person name="Rychlik I."/>
        </authorList>
    </citation>
    <scope>NUCLEOTIDE SEQUENCE [LARGE SCALE GENOMIC DNA]</scope>
    <source>
        <strain evidence="7">An149</strain>
    </source>
</reference>
<evidence type="ECO:0000256" key="3">
    <source>
        <dbReference type="ARBA" id="ARBA00022741"/>
    </source>
</evidence>
<name>A0A1Y4QIE0_9FIRM</name>
<keyword evidence="3" id="KW-0547">Nucleotide-binding</keyword>
<protein>
    <recommendedName>
        <fullName evidence="5">ABC transporter domain-containing protein</fullName>
    </recommendedName>
</protein>
<dbReference type="RefSeq" id="WP_087257444.1">
    <property type="nucleotide sequence ID" value="NZ_NFLB01000012.1"/>
</dbReference>
<gene>
    <name evidence="6" type="ORF">B5E91_10535</name>
</gene>
<dbReference type="CDD" id="cd03255">
    <property type="entry name" value="ABC_MJ0796_LolCDE_FtsE"/>
    <property type="match status" value="1"/>
</dbReference>
<proteinExistence type="inferred from homology"/>
<dbReference type="Proteomes" id="UP000196258">
    <property type="component" value="Unassembled WGS sequence"/>
</dbReference>
<evidence type="ECO:0000313" key="6">
    <source>
        <dbReference type="EMBL" id="OUQ04342.1"/>
    </source>
</evidence>
<dbReference type="InterPro" id="IPR003593">
    <property type="entry name" value="AAA+_ATPase"/>
</dbReference>
<dbReference type="PANTHER" id="PTHR42798">
    <property type="entry name" value="LIPOPROTEIN-RELEASING SYSTEM ATP-BINDING PROTEIN LOLD"/>
    <property type="match status" value="1"/>
</dbReference>
<accession>A0A1Y4QIE0</accession>
<dbReference type="Pfam" id="PF00005">
    <property type="entry name" value="ABC_tran"/>
    <property type="match status" value="1"/>
</dbReference>
<dbReference type="InterPro" id="IPR027417">
    <property type="entry name" value="P-loop_NTPase"/>
</dbReference>
<evidence type="ECO:0000313" key="7">
    <source>
        <dbReference type="Proteomes" id="UP000196258"/>
    </source>
</evidence>
<evidence type="ECO:0000256" key="4">
    <source>
        <dbReference type="ARBA" id="ARBA00022840"/>
    </source>
</evidence>
<dbReference type="InterPro" id="IPR017871">
    <property type="entry name" value="ABC_transporter-like_CS"/>
</dbReference>
<comment type="similarity">
    <text evidence="1">Belongs to the ABC transporter superfamily.</text>
</comment>
<dbReference type="SMART" id="SM00382">
    <property type="entry name" value="AAA"/>
    <property type="match status" value="1"/>
</dbReference>
<dbReference type="GO" id="GO:0016887">
    <property type="term" value="F:ATP hydrolysis activity"/>
    <property type="evidence" value="ECO:0007669"/>
    <property type="project" value="InterPro"/>
</dbReference>
<dbReference type="PROSITE" id="PS00211">
    <property type="entry name" value="ABC_TRANSPORTER_1"/>
    <property type="match status" value="1"/>
</dbReference>
<feature type="domain" description="ABC transporter" evidence="5">
    <location>
        <begin position="4"/>
        <end position="209"/>
    </location>
</feature>
<comment type="caution">
    <text evidence="6">The sequence shown here is derived from an EMBL/GenBank/DDBJ whole genome shotgun (WGS) entry which is preliminary data.</text>
</comment>